<dbReference type="PROSITE" id="PS51257">
    <property type="entry name" value="PROKAR_LIPOPROTEIN"/>
    <property type="match status" value="1"/>
</dbReference>
<evidence type="ECO:0000313" key="8">
    <source>
        <dbReference type="EMBL" id="MBB6170619.1"/>
    </source>
</evidence>
<dbReference type="InterPro" id="IPR006665">
    <property type="entry name" value="OmpA-like"/>
</dbReference>
<keyword evidence="2 4" id="KW-0472">Membrane</keyword>
<keyword evidence="3" id="KW-0998">Cell outer membrane</keyword>
<dbReference type="RefSeq" id="WP_246421567.1">
    <property type="nucleotide sequence ID" value="NZ_JACHDS010000001.1"/>
</dbReference>
<evidence type="ECO:0000256" key="5">
    <source>
        <dbReference type="SAM" id="MobiDB-lite"/>
    </source>
</evidence>
<dbReference type="PANTHER" id="PTHR30329:SF21">
    <property type="entry name" value="LIPOPROTEIN YIAD-RELATED"/>
    <property type="match status" value="1"/>
</dbReference>
<dbReference type="SUPFAM" id="SSF103088">
    <property type="entry name" value="OmpA-like"/>
    <property type="match status" value="1"/>
</dbReference>
<comment type="subcellular location">
    <subcellularLocation>
        <location evidence="1">Cell outer membrane</location>
    </subcellularLocation>
</comment>
<evidence type="ECO:0000256" key="3">
    <source>
        <dbReference type="ARBA" id="ARBA00023237"/>
    </source>
</evidence>
<keyword evidence="9" id="KW-1185">Reference proteome</keyword>
<evidence type="ECO:0000256" key="4">
    <source>
        <dbReference type="PROSITE-ProRule" id="PRU00473"/>
    </source>
</evidence>
<dbReference type="PANTHER" id="PTHR30329">
    <property type="entry name" value="STATOR ELEMENT OF FLAGELLAR MOTOR COMPLEX"/>
    <property type="match status" value="1"/>
</dbReference>
<evidence type="ECO:0000256" key="1">
    <source>
        <dbReference type="ARBA" id="ARBA00004442"/>
    </source>
</evidence>
<dbReference type="PROSITE" id="PS51123">
    <property type="entry name" value="OMPA_2"/>
    <property type="match status" value="1"/>
</dbReference>
<dbReference type="InterPro" id="IPR006664">
    <property type="entry name" value="OMP_bac"/>
</dbReference>
<dbReference type="GO" id="GO:0009279">
    <property type="term" value="C:cell outer membrane"/>
    <property type="evidence" value="ECO:0007669"/>
    <property type="project" value="UniProtKB-SubCell"/>
</dbReference>
<sequence>MFESAGRQKSWSRLFPAFSAATAAVFLASCAGADSGGDDTPSEESSPSRQGAQEEDGPLATSTITAMDEKGGLEVTVNSLDRVGAGRVVVKMSVTNESDTRHYTNHMFATAGKERAMSNTGRGVTLIDTSNGRRHFAFMRSDEDTCLCSNWGGGALDKGESQDFWVAFPEPPGDVTRMTVTTPVTPDFVDLPLGESEPRGKKFLDIPVEDPEILDLTAYQESLDGDSSRADTGNEASISLSSDVLFELNESDLTPAAGRELKKVAKEIDDSSAEVVRIDGHTDNSGNDSINSPLSKARAESVEKELESLITRNGVTFETDGHGSSDPIADNSTEEGRKKNRRVTVTFEK</sequence>
<feature type="compositionally biased region" description="Basic and acidic residues" evidence="5">
    <location>
        <begin position="297"/>
        <end position="307"/>
    </location>
</feature>
<evidence type="ECO:0000259" key="7">
    <source>
        <dbReference type="PROSITE" id="PS51123"/>
    </source>
</evidence>
<feature type="signal peptide" evidence="6">
    <location>
        <begin position="1"/>
        <end position="33"/>
    </location>
</feature>
<dbReference type="AlphaFoldDB" id="A0A7W9YEE2"/>
<gene>
    <name evidence="8" type="ORF">HNR23_000679</name>
</gene>
<accession>A0A7W9YEE2</accession>
<feature type="chain" id="PRO_5031546454" evidence="6">
    <location>
        <begin position="34"/>
        <end position="349"/>
    </location>
</feature>
<evidence type="ECO:0000256" key="6">
    <source>
        <dbReference type="SAM" id="SignalP"/>
    </source>
</evidence>
<feature type="region of interest" description="Disordered" evidence="5">
    <location>
        <begin position="34"/>
        <end position="59"/>
    </location>
</feature>
<proteinExistence type="predicted"/>
<dbReference type="EMBL" id="JACHDS010000001">
    <property type="protein sequence ID" value="MBB6170619.1"/>
    <property type="molecule type" value="Genomic_DNA"/>
</dbReference>
<dbReference type="Gene3D" id="3.30.1330.60">
    <property type="entry name" value="OmpA-like domain"/>
    <property type="match status" value="1"/>
</dbReference>
<protein>
    <submittedName>
        <fullName evidence="8">Outer membrane protein OmpA-like peptidoglycan-associated protein</fullName>
    </submittedName>
</protein>
<dbReference type="CDD" id="cd07185">
    <property type="entry name" value="OmpA_C-like"/>
    <property type="match status" value="1"/>
</dbReference>
<dbReference type="InterPro" id="IPR036737">
    <property type="entry name" value="OmpA-like_sf"/>
</dbReference>
<comment type="caution">
    <text evidence="8">The sequence shown here is derived from an EMBL/GenBank/DDBJ whole genome shotgun (WGS) entry which is preliminary data.</text>
</comment>
<reference evidence="8 9" key="1">
    <citation type="submission" date="2020-08" db="EMBL/GenBank/DDBJ databases">
        <title>Sequencing the genomes of 1000 actinobacteria strains.</title>
        <authorList>
            <person name="Klenk H.-P."/>
        </authorList>
    </citation>
    <scope>NUCLEOTIDE SEQUENCE [LARGE SCALE GENOMIC DNA]</scope>
    <source>
        <strain evidence="8 9">DSM 46659</strain>
    </source>
</reference>
<dbReference type="PRINTS" id="PR01021">
    <property type="entry name" value="OMPADOMAIN"/>
</dbReference>
<name>A0A7W9YEE2_9ACTN</name>
<feature type="region of interest" description="Disordered" evidence="5">
    <location>
        <begin position="275"/>
        <end position="349"/>
    </location>
</feature>
<evidence type="ECO:0000256" key="2">
    <source>
        <dbReference type="ARBA" id="ARBA00023136"/>
    </source>
</evidence>
<dbReference type="Proteomes" id="UP000546642">
    <property type="component" value="Unassembled WGS sequence"/>
</dbReference>
<keyword evidence="6" id="KW-0732">Signal</keyword>
<organism evidence="8 9">
    <name type="scientific">Nocardiopsis mwathae</name>
    <dbReference type="NCBI Taxonomy" id="1472723"/>
    <lineage>
        <taxon>Bacteria</taxon>
        <taxon>Bacillati</taxon>
        <taxon>Actinomycetota</taxon>
        <taxon>Actinomycetes</taxon>
        <taxon>Streptosporangiales</taxon>
        <taxon>Nocardiopsidaceae</taxon>
        <taxon>Nocardiopsis</taxon>
    </lineage>
</organism>
<feature type="compositionally biased region" description="Polar residues" evidence="5">
    <location>
        <begin position="283"/>
        <end position="294"/>
    </location>
</feature>
<dbReference type="Pfam" id="PF00691">
    <property type="entry name" value="OmpA"/>
    <property type="match status" value="1"/>
</dbReference>
<feature type="domain" description="OmpA-like" evidence="7">
    <location>
        <begin position="233"/>
        <end position="349"/>
    </location>
</feature>
<evidence type="ECO:0000313" key="9">
    <source>
        <dbReference type="Proteomes" id="UP000546642"/>
    </source>
</evidence>
<dbReference type="InterPro" id="IPR050330">
    <property type="entry name" value="Bact_OuterMem_StrucFunc"/>
</dbReference>